<accession>A0A519BLN3</accession>
<evidence type="ECO:0000256" key="1">
    <source>
        <dbReference type="ARBA" id="ARBA00001947"/>
    </source>
</evidence>
<dbReference type="AlphaFoldDB" id="A0A519BLN3"/>
<dbReference type="SUPFAM" id="SSF50129">
    <property type="entry name" value="GroES-like"/>
    <property type="match status" value="1"/>
</dbReference>
<dbReference type="InterPro" id="IPR014187">
    <property type="entry name" value="ADH_Zn_typ-2"/>
</dbReference>
<evidence type="ECO:0000256" key="4">
    <source>
        <dbReference type="ARBA" id="ARBA00022833"/>
    </source>
</evidence>
<dbReference type="GO" id="GO:0005737">
    <property type="term" value="C:cytoplasm"/>
    <property type="evidence" value="ECO:0007669"/>
    <property type="project" value="TreeGrafter"/>
</dbReference>
<dbReference type="InterPro" id="IPR011032">
    <property type="entry name" value="GroES-like_sf"/>
</dbReference>
<evidence type="ECO:0000259" key="6">
    <source>
        <dbReference type="Pfam" id="PF08240"/>
    </source>
</evidence>
<dbReference type="PANTHER" id="PTHR42940:SF8">
    <property type="entry name" value="VACUOLAR PROTEIN SORTING-ASSOCIATED PROTEIN 11"/>
    <property type="match status" value="1"/>
</dbReference>
<evidence type="ECO:0000313" key="7">
    <source>
        <dbReference type="EMBL" id="RZD18149.1"/>
    </source>
</evidence>
<keyword evidence="5" id="KW-0560">Oxidoreductase</keyword>
<dbReference type="CDD" id="cd08298">
    <property type="entry name" value="CAD2"/>
    <property type="match status" value="1"/>
</dbReference>
<dbReference type="Gene3D" id="3.40.50.720">
    <property type="entry name" value="NAD(P)-binding Rossmann-like Domain"/>
    <property type="match status" value="1"/>
</dbReference>
<protein>
    <submittedName>
        <fullName evidence="7">Alcohol dehydrogenase</fullName>
    </submittedName>
</protein>
<dbReference type="SUPFAM" id="SSF51735">
    <property type="entry name" value="NAD(P)-binding Rossmann-fold domains"/>
    <property type="match status" value="1"/>
</dbReference>
<dbReference type="InterPro" id="IPR013154">
    <property type="entry name" value="ADH-like_N"/>
</dbReference>
<keyword evidence="3" id="KW-0479">Metal-binding</keyword>
<reference evidence="7 8" key="1">
    <citation type="journal article" date="2019" name="ISME J.">
        <title>Insights into ecological role of a new deltaproteobacterial order Candidatus Acidulodesulfobacterales by metagenomics and metatranscriptomics.</title>
        <authorList>
            <person name="Tan S."/>
            <person name="Liu J."/>
            <person name="Fang Y."/>
            <person name="Hedlund B.P."/>
            <person name="Lian Z.H."/>
            <person name="Huang L.Y."/>
            <person name="Li J.T."/>
            <person name="Huang L.N."/>
            <person name="Li W.J."/>
            <person name="Jiang H.C."/>
            <person name="Dong H.L."/>
            <person name="Shu W.S."/>
        </authorList>
    </citation>
    <scope>NUCLEOTIDE SEQUENCE [LARGE SCALE GENOMIC DNA]</scope>
    <source>
        <strain evidence="7">AP1</strain>
    </source>
</reference>
<name>A0A519BLN3_9DELT</name>
<organism evidence="7 8">
    <name type="scientific">Candidatus Acididesulfobacter diazotrophicus</name>
    <dbReference type="NCBI Taxonomy" id="2597226"/>
    <lineage>
        <taxon>Bacteria</taxon>
        <taxon>Deltaproteobacteria</taxon>
        <taxon>Candidatus Acidulodesulfobacterales</taxon>
        <taxon>Candidatus Acididesulfobacter</taxon>
    </lineage>
</organism>
<dbReference type="Gene3D" id="3.90.180.10">
    <property type="entry name" value="Medium-chain alcohol dehydrogenases, catalytic domain"/>
    <property type="match status" value="1"/>
</dbReference>
<comment type="similarity">
    <text evidence="2">Belongs to the zinc-containing alcohol dehydrogenase family.</text>
</comment>
<evidence type="ECO:0000313" key="8">
    <source>
        <dbReference type="Proteomes" id="UP000319296"/>
    </source>
</evidence>
<keyword evidence="4" id="KW-0862">Zinc</keyword>
<sequence>MKSMTLTKITDLKINKNPLCNINAKIPEINQNEILIKINTCAVCHTELDEIEGRIKPIKLPIIPGHQIVGRIIETGKDVKKLQKGDRVGIGWINSACGKCEYCKNGYENLCQEFVSTGKDVDGGYAEYTKINENYAALIPENFTDEEASPLLCAGAVGYRALKLTNIKDKMNLGFLGFGASNHLVLQIAKAIYPNSKFFVFARSENERKFAKELGAYWCGDVTETPVEKLNAIIDTTPVWMPVVEVLKNLKPNGRLVINNIRKEDFDKDYLINIDYSRDLWMEKEIKSVANVTFNDIKDVLNIASKYNIKPEYQIYDLLDANKAILDIKEKRIKGAKVLKVS</sequence>
<dbReference type="PANTHER" id="PTHR42940">
    <property type="entry name" value="ALCOHOL DEHYDROGENASE 1-RELATED"/>
    <property type="match status" value="1"/>
</dbReference>
<dbReference type="GO" id="GO:0046872">
    <property type="term" value="F:metal ion binding"/>
    <property type="evidence" value="ECO:0007669"/>
    <property type="project" value="UniProtKB-KW"/>
</dbReference>
<dbReference type="GO" id="GO:0004022">
    <property type="term" value="F:alcohol dehydrogenase (NAD+) activity"/>
    <property type="evidence" value="ECO:0007669"/>
    <property type="project" value="TreeGrafter"/>
</dbReference>
<dbReference type="Pfam" id="PF08240">
    <property type="entry name" value="ADH_N"/>
    <property type="match status" value="1"/>
</dbReference>
<evidence type="ECO:0000256" key="5">
    <source>
        <dbReference type="ARBA" id="ARBA00023002"/>
    </source>
</evidence>
<gene>
    <name evidence="7" type="ORF">EVG15_07400</name>
</gene>
<feature type="domain" description="Alcohol dehydrogenase-like N-terminal" evidence="6">
    <location>
        <begin position="31"/>
        <end position="140"/>
    </location>
</feature>
<dbReference type="InterPro" id="IPR036291">
    <property type="entry name" value="NAD(P)-bd_dom_sf"/>
</dbReference>
<dbReference type="Proteomes" id="UP000319296">
    <property type="component" value="Unassembled WGS sequence"/>
</dbReference>
<comment type="cofactor">
    <cofactor evidence="1">
        <name>Zn(2+)</name>
        <dbReference type="ChEBI" id="CHEBI:29105"/>
    </cofactor>
</comment>
<evidence type="ECO:0000256" key="3">
    <source>
        <dbReference type="ARBA" id="ARBA00022723"/>
    </source>
</evidence>
<dbReference type="EMBL" id="SGBB01000013">
    <property type="protein sequence ID" value="RZD18149.1"/>
    <property type="molecule type" value="Genomic_DNA"/>
</dbReference>
<evidence type="ECO:0000256" key="2">
    <source>
        <dbReference type="ARBA" id="ARBA00008072"/>
    </source>
</evidence>
<comment type="caution">
    <text evidence="7">The sequence shown here is derived from an EMBL/GenBank/DDBJ whole genome shotgun (WGS) entry which is preliminary data.</text>
</comment>
<proteinExistence type="inferred from homology"/>